<dbReference type="SMART" id="SM00220">
    <property type="entry name" value="S_TKc"/>
    <property type="match status" value="1"/>
</dbReference>
<name>A0A1X2GDP4_9FUNG</name>
<evidence type="ECO:0000256" key="8">
    <source>
        <dbReference type="ARBA" id="ARBA00048679"/>
    </source>
</evidence>
<evidence type="ECO:0000256" key="9">
    <source>
        <dbReference type="SAM" id="MobiDB-lite"/>
    </source>
</evidence>
<dbReference type="GO" id="GO:0004674">
    <property type="term" value="F:protein serine/threonine kinase activity"/>
    <property type="evidence" value="ECO:0007669"/>
    <property type="project" value="UniProtKB-KW"/>
</dbReference>
<keyword evidence="3" id="KW-0808">Transferase</keyword>
<proteinExistence type="inferred from homology"/>
<comment type="catalytic activity">
    <reaction evidence="7">
        <text>L-threonyl-[protein] + ATP = O-phospho-L-threonyl-[protein] + ADP + H(+)</text>
        <dbReference type="Rhea" id="RHEA:46608"/>
        <dbReference type="Rhea" id="RHEA-COMP:11060"/>
        <dbReference type="Rhea" id="RHEA-COMP:11605"/>
        <dbReference type="ChEBI" id="CHEBI:15378"/>
        <dbReference type="ChEBI" id="CHEBI:30013"/>
        <dbReference type="ChEBI" id="CHEBI:30616"/>
        <dbReference type="ChEBI" id="CHEBI:61977"/>
        <dbReference type="ChEBI" id="CHEBI:456216"/>
        <dbReference type="EC" id="2.7.11.1"/>
    </reaction>
</comment>
<dbReference type="EMBL" id="MCGT01000021">
    <property type="protein sequence ID" value="ORX51348.1"/>
    <property type="molecule type" value="Genomic_DNA"/>
</dbReference>
<dbReference type="SUPFAM" id="SSF56112">
    <property type="entry name" value="Protein kinase-like (PK-like)"/>
    <property type="match status" value="1"/>
</dbReference>
<evidence type="ECO:0000259" key="10">
    <source>
        <dbReference type="PROSITE" id="PS50011"/>
    </source>
</evidence>
<gene>
    <name evidence="11" type="ORF">DM01DRAFT_1375599</name>
</gene>
<dbReference type="InterPro" id="IPR000719">
    <property type="entry name" value="Prot_kinase_dom"/>
</dbReference>
<comment type="catalytic activity">
    <reaction evidence="8">
        <text>L-seryl-[protein] + ATP = O-phospho-L-seryl-[protein] + ADP + H(+)</text>
        <dbReference type="Rhea" id="RHEA:17989"/>
        <dbReference type="Rhea" id="RHEA-COMP:9863"/>
        <dbReference type="Rhea" id="RHEA-COMP:11604"/>
        <dbReference type="ChEBI" id="CHEBI:15378"/>
        <dbReference type="ChEBI" id="CHEBI:29999"/>
        <dbReference type="ChEBI" id="CHEBI:30616"/>
        <dbReference type="ChEBI" id="CHEBI:83421"/>
        <dbReference type="ChEBI" id="CHEBI:456216"/>
        <dbReference type="EC" id="2.7.11.1"/>
    </reaction>
</comment>
<comment type="caution">
    <text evidence="11">The sequence shown here is derived from an EMBL/GenBank/DDBJ whole genome shotgun (WGS) entry which is preliminary data.</text>
</comment>
<feature type="region of interest" description="Disordered" evidence="9">
    <location>
        <begin position="1"/>
        <end position="47"/>
    </location>
</feature>
<keyword evidence="12" id="KW-1185">Reference proteome</keyword>
<comment type="similarity">
    <text evidence="1">Belongs to the protein kinase superfamily. STE Ser/Thr protein kinase family. STE20 subfamily.</text>
</comment>
<dbReference type="GO" id="GO:0005737">
    <property type="term" value="C:cytoplasm"/>
    <property type="evidence" value="ECO:0007669"/>
    <property type="project" value="TreeGrafter"/>
</dbReference>
<dbReference type="STRING" id="101127.A0A1X2GDP4"/>
<evidence type="ECO:0000313" key="12">
    <source>
        <dbReference type="Proteomes" id="UP000242146"/>
    </source>
</evidence>
<feature type="domain" description="Protein kinase" evidence="10">
    <location>
        <begin position="154"/>
        <end position="403"/>
    </location>
</feature>
<dbReference type="AlphaFoldDB" id="A0A1X2GDP4"/>
<evidence type="ECO:0000256" key="7">
    <source>
        <dbReference type="ARBA" id="ARBA00047899"/>
    </source>
</evidence>
<dbReference type="Pfam" id="PF00069">
    <property type="entry name" value="Pkinase"/>
    <property type="match status" value="1"/>
</dbReference>
<keyword evidence="2" id="KW-0723">Serine/threonine-protein kinase</keyword>
<dbReference type="GO" id="GO:0005524">
    <property type="term" value="F:ATP binding"/>
    <property type="evidence" value="ECO:0007669"/>
    <property type="project" value="UniProtKB-KW"/>
</dbReference>
<dbReference type="PROSITE" id="PS00108">
    <property type="entry name" value="PROTEIN_KINASE_ST"/>
    <property type="match status" value="1"/>
</dbReference>
<evidence type="ECO:0000313" key="11">
    <source>
        <dbReference type="EMBL" id="ORX51348.1"/>
    </source>
</evidence>
<sequence length="428" mass="48612">MLTSQKLKRSQSIPHHQSLPSASTASPSPAKGVLKRRSTGCLPSRRISTSSNKSIAFNISTPTSSPYQHKAWRPPGFYEIPNVLGSDCFLKPTDPITVYALRQSNPQKNISKRPWLPAGINIDIPKLPPLDRPKNTFERQLTKCLPKSICVSTLDPNNKYGNIVNGAVVGAKHRYKHCKLAIKRCKLDSDPDYRSAIIRELKIMASGHVNLIRLREVSIWRDDVWMVMDLQQCSVFAVLCQRGLPEEHTLYVAREILKALVFLHSKGYIHRDIKCENLLVGWHGEIKLADFGLATRISRRNRERLGTSKWMAPEVIREFVYNEKIDLWSLGITIIEMMDRVPPHYQMKNERQLFASILNEPSPTFNFGYPTVYMRGLVAWLLDDNPESRPSAKDVTQEIQSHIDSKLLRASDASGFAKFVTYVMPSHG</sequence>
<reference evidence="11 12" key="1">
    <citation type="submission" date="2016-07" db="EMBL/GenBank/DDBJ databases">
        <title>Pervasive Adenine N6-methylation of Active Genes in Fungi.</title>
        <authorList>
            <consortium name="DOE Joint Genome Institute"/>
            <person name="Mondo S.J."/>
            <person name="Dannebaum R.O."/>
            <person name="Kuo R.C."/>
            <person name="Labutti K."/>
            <person name="Haridas S."/>
            <person name="Kuo A."/>
            <person name="Salamov A."/>
            <person name="Ahrendt S.R."/>
            <person name="Lipzen A."/>
            <person name="Sullivan W."/>
            <person name="Andreopoulos W.B."/>
            <person name="Clum A."/>
            <person name="Lindquist E."/>
            <person name="Daum C."/>
            <person name="Ramamoorthy G.K."/>
            <person name="Gryganskyi A."/>
            <person name="Culley D."/>
            <person name="Magnuson J.K."/>
            <person name="James T.Y."/>
            <person name="O'Malley M.A."/>
            <person name="Stajich J.E."/>
            <person name="Spatafora J.W."/>
            <person name="Visel A."/>
            <person name="Grigoriev I.V."/>
        </authorList>
    </citation>
    <scope>NUCLEOTIDE SEQUENCE [LARGE SCALE GENOMIC DNA]</scope>
    <source>
        <strain evidence="11 12">NRRL 3301</strain>
    </source>
</reference>
<dbReference type="Gene3D" id="3.30.200.20">
    <property type="entry name" value="Phosphorylase Kinase, domain 1"/>
    <property type="match status" value="1"/>
</dbReference>
<dbReference type="Proteomes" id="UP000242146">
    <property type="component" value="Unassembled WGS sequence"/>
</dbReference>
<organism evidence="11 12">
    <name type="scientific">Hesseltinella vesiculosa</name>
    <dbReference type="NCBI Taxonomy" id="101127"/>
    <lineage>
        <taxon>Eukaryota</taxon>
        <taxon>Fungi</taxon>
        <taxon>Fungi incertae sedis</taxon>
        <taxon>Mucoromycota</taxon>
        <taxon>Mucoromycotina</taxon>
        <taxon>Mucoromycetes</taxon>
        <taxon>Mucorales</taxon>
        <taxon>Cunninghamellaceae</taxon>
        <taxon>Hesseltinella</taxon>
    </lineage>
</organism>
<dbReference type="InterPro" id="IPR050629">
    <property type="entry name" value="STE20/SPS1-PAK"/>
</dbReference>
<dbReference type="Gene3D" id="1.10.510.10">
    <property type="entry name" value="Transferase(Phosphotransferase) domain 1"/>
    <property type="match status" value="1"/>
</dbReference>
<dbReference type="PROSITE" id="PS50011">
    <property type="entry name" value="PROTEIN_KINASE_DOM"/>
    <property type="match status" value="1"/>
</dbReference>
<evidence type="ECO:0000256" key="3">
    <source>
        <dbReference type="ARBA" id="ARBA00022679"/>
    </source>
</evidence>
<dbReference type="InterPro" id="IPR011009">
    <property type="entry name" value="Kinase-like_dom_sf"/>
</dbReference>
<keyword evidence="5 11" id="KW-0418">Kinase</keyword>
<accession>A0A1X2GDP4</accession>
<evidence type="ECO:0000256" key="6">
    <source>
        <dbReference type="ARBA" id="ARBA00022840"/>
    </source>
</evidence>
<keyword evidence="6" id="KW-0067">ATP-binding</keyword>
<evidence type="ECO:0000256" key="2">
    <source>
        <dbReference type="ARBA" id="ARBA00022527"/>
    </source>
</evidence>
<feature type="compositionally biased region" description="Polar residues" evidence="9">
    <location>
        <begin position="1"/>
        <end position="15"/>
    </location>
</feature>
<evidence type="ECO:0000256" key="1">
    <source>
        <dbReference type="ARBA" id="ARBA00008874"/>
    </source>
</evidence>
<protein>
    <submittedName>
        <fullName evidence="11">Kinase-like protein</fullName>
    </submittedName>
</protein>
<feature type="compositionally biased region" description="Low complexity" evidence="9">
    <location>
        <begin position="18"/>
        <end position="30"/>
    </location>
</feature>
<dbReference type="PANTHER" id="PTHR48012">
    <property type="entry name" value="STERILE20-LIKE KINASE, ISOFORM B-RELATED"/>
    <property type="match status" value="1"/>
</dbReference>
<dbReference type="OrthoDB" id="2255672at2759"/>
<keyword evidence="4" id="KW-0547">Nucleotide-binding</keyword>
<dbReference type="InterPro" id="IPR008271">
    <property type="entry name" value="Ser/Thr_kinase_AS"/>
</dbReference>
<evidence type="ECO:0000256" key="5">
    <source>
        <dbReference type="ARBA" id="ARBA00022777"/>
    </source>
</evidence>
<evidence type="ECO:0000256" key="4">
    <source>
        <dbReference type="ARBA" id="ARBA00022741"/>
    </source>
</evidence>
<dbReference type="PANTHER" id="PTHR48012:SF10">
    <property type="entry name" value="FI20177P1"/>
    <property type="match status" value="1"/>
</dbReference>